<evidence type="ECO:0000313" key="1">
    <source>
        <dbReference type="EMBL" id="HAE8118776.1"/>
    </source>
</evidence>
<name>A0A737BWD4_SALER</name>
<proteinExistence type="predicted"/>
<reference evidence="1" key="2">
    <citation type="submission" date="2018-07" db="EMBL/GenBank/DDBJ databases">
        <authorList>
            <consortium name="NCBI Pathogen Detection Project"/>
        </authorList>
    </citation>
    <scope>NUCLEOTIDE SEQUENCE</scope>
    <source>
        <strain evidence="1">98-84</strain>
    </source>
</reference>
<reference evidence="1" key="1">
    <citation type="journal article" date="2018" name="Genome Biol.">
        <title>SKESA: strategic k-mer extension for scrupulous assemblies.</title>
        <authorList>
            <person name="Souvorov A."/>
            <person name="Agarwala R."/>
            <person name="Lipman D.J."/>
        </authorList>
    </citation>
    <scope>NUCLEOTIDE SEQUENCE</scope>
    <source>
        <strain evidence="1">98-84</strain>
    </source>
</reference>
<sequence>MTIENAFSSLSSQKIVWHDKKWTKWSNFTLNQQKTTTKINLIALISNKLIKKNKIKQTYVKNNLKIN</sequence>
<dbReference type="EMBL" id="DAATDE010000003">
    <property type="protein sequence ID" value="HAE8118776.1"/>
    <property type="molecule type" value="Genomic_DNA"/>
</dbReference>
<organism evidence="1">
    <name type="scientific">Salmonella enterica subsp. arizonae serovar 18:z4,z32:-</name>
    <dbReference type="NCBI Taxonomy" id="1967581"/>
    <lineage>
        <taxon>Bacteria</taxon>
        <taxon>Pseudomonadati</taxon>
        <taxon>Pseudomonadota</taxon>
        <taxon>Gammaproteobacteria</taxon>
        <taxon>Enterobacterales</taxon>
        <taxon>Enterobacteriaceae</taxon>
        <taxon>Salmonella</taxon>
    </lineage>
</organism>
<gene>
    <name evidence="1" type="ORF">G4Q37_000600</name>
</gene>
<dbReference type="AlphaFoldDB" id="A0A737BWD4"/>
<protein>
    <submittedName>
        <fullName evidence="1">Uncharacterized protein</fullName>
    </submittedName>
</protein>
<accession>A0A737BWD4</accession>
<comment type="caution">
    <text evidence="1">The sequence shown here is derived from an EMBL/GenBank/DDBJ whole genome shotgun (WGS) entry which is preliminary data.</text>
</comment>